<keyword evidence="2" id="KW-0732">Signal</keyword>
<dbReference type="InterPro" id="IPR051010">
    <property type="entry name" value="BCAA_transport"/>
</dbReference>
<dbReference type="EMBL" id="CP088295">
    <property type="protein sequence ID" value="UUY02590.1"/>
    <property type="molecule type" value="Genomic_DNA"/>
</dbReference>
<comment type="similarity">
    <text evidence="1">Belongs to the leucine-binding protein family.</text>
</comment>
<name>A0ABY5PDK9_9ACTN</name>
<gene>
    <name evidence="4" type="ORF">LRS13_18110</name>
</gene>
<evidence type="ECO:0000256" key="1">
    <source>
        <dbReference type="ARBA" id="ARBA00010062"/>
    </source>
</evidence>
<proteinExistence type="inferred from homology"/>
<evidence type="ECO:0000256" key="2">
    <source>
        <dbReference type="ARBA" id="ARBA00022729"/>
    </source>
</evidence>
<dbReference type="Gene3D" id="3.40.50.2300">
    <property type="match status" value="2"/>
</dbReference>
<dbReference type="RefSeq" id="WP_353863117.1">
    <property type="nucleotide sequence ID" value="NZ_CP088295.1"/>
</dbReference>
<dbReference type="Proteomes" id="UP001058860">
    <property type="component" value="Chromosome"/>
</dbReference>
<dbReference type="PANTHER" id="PTHR30483">
    <property type="entry name" value="LEUCINE-SPECIFIC-BINDING PROTEIN"/>
    <property type="match status" value="1"/>
</dbReference>
<keyword evidence="5" id="KW-1185">Reference proteome</keyword>
<dbReference type="PANTHER" id="PTHR30483:SF6">
    <property type="entry name" value="PERIPLASMIC BINDING PROTEIN OF ABC TRANSPORTER FOR NATURAL AMINO ACIDS"/>
    <property type="match status" value="1"/>
</dbReference>
<evidence type="ECO:0000259" key="3">
    <source>
        <dbReference type="Pfam" id="PF13458"/>
    </source>
</evidence>
<protein>
    <submittedName>
        <fullName evidence="4">ABC transporter substrate-binding protein</fullName>
    </submittedName>
</protein>
<sequence length="388" mass="40887">MRGARCLPFVAVVALLAGCGEDDAPSGPIPIGGIFTLAGPAEDESTVHGLRLAIDEINARGGVEVGDQRRRLALRMLDDEALPPTAVANANELVNQRNVVALLGPVKSTLAIPVGAVAERGGVPMITPGSTNPATTRGRTFVFRTIVTDDFQGAVAAAFARQAIGARSAAMFYDASSPYSTGIAASFRSGFERRDGKIVASGTYTPDQVSRTAGMRRLARSQPDVLYLPNPASDTASQGRRARTLGMRAVLLGGDTWAEQTFLRARAFRGSYHTAQWSPDLEDPRSLAFVAAYRRRTGDDPSQYAATAYDAAGLLAEAITRAGRAEPAAIRAALDAVDTYEGVSGRLRYFRGGDPVASAVVVRSTRSGTKVVARLTPESIAPEPTGQP</sequence>
<dbReference type="CDD" id="cd06347">
    <property type="entry name" value="PBP1_ABC_LivK_ligand_binding-like"/>
    <property type="match status" value="1"/>
</dbReference>
<reference evidence="5" key="1">
    <citation type="submission" date="2021-11" db="EMBL/GenBank/DDBJ databases">
        <title>Cultivation dependent microbiological survey of springs from the worlds oldest radium mine currently devoted to the extraction of radon-saturated water.</title>
        <authorList>
            <person name="Kapinusova G."/>
            <person name="Smrhova T."/>
            <person name="Strejcek M."/>
            <person name="Suman J."/>
            <person name="Jani K."/>
            <person name="Pajer P."/>
            <person name="Uhlik O."/>
        </authorList>
    </citation>
    <scope>NUCLEOTIDE SEQUENCE [LARGE SCALE GENOMIC DNA]</scope>
    <source>
        <strain evidence="5">J379</strain>
    </source>
</reference>
<dbReference type="PROSITE" id="PS51257">
    <property type="entry name" value="PROKAR_LIPOPROTEIN"/>
    <property type="match status" value="1"/>
</dbReference>
<evidence type="ECO:0000313" key="5">
    <source>
        <dbReference type="Proteomes" id="UP001058860"/>
    </source>
</evidence>
<accession>A0ABY5PDK9</accession>
<evidence type="ECO:0000313" key="4">
    <source>
        <dbReference type="EMBL" id="UUY02590.1"/>
    </source>
</evidence>
<feature type="domain" description="Leucine-binding protein" evidence="3">
    <location>
        <begin position="28"/>
        <end position="353"/>
    </location>
</feature>
<organism evidence="4 5">
    <name type="scientific">Svornostia abyssi</name>
    <dbReference type="NCBI Taxonomy" id="2898438"/>
    <lineage>
        <taxon>Bacteria</taxon>
        <taxon>Bacillati</taxon>
        <taxon>Actinomycetota</taxon>
        <taxon>Thermoleophilia</taxon>
        <taxon>Solirubrobacterales</taxon>
        <taxon>Baekduiaceae</taxon>
        <taxon>Svornostia</taxon>
    </lineage>
</organism>
<dbReference type="InterPro" id="IPR028082">
    <property type="entry name" value="Peripla_BP_I"/>
</dbReference>
<dbReference type="SUPFAM" id="SSF53822">
    <property type="entry name" value="Periplasmic binding protein-like I"/>
    <property type="match status" value="1"/>
</dbReference>
<dbReference type="InterPro" id="IPR028081">
    <property type="entry name" value="Leu-bd"/>
</dbReference>
<dbReference type="Pfam" id="PF13458">
    <property type="entry name" value="Peripla_BP_6"/>
    <property type="match status" value="1"/>
</dbReference>